<evidence type="ECO:0000256" key="1">
    <source>
        <dbReference type="ARBA" id="ARBA00004479"/>
    </source>
</evidence>
<name>A0AAV0Z221_VICFA</name>
<keyword evidence="3 7" id="KW-0812">Transmembrane</keyword>
<dbReference type="Proteomes" id="UP001157006">
    <property type="component" value="Chromosome 1L"/>
</dbReference>
<comment type="similarity">
    <text evidence="2 7">Belongs to the EMP24/GP25L family.</text>
</comment>
<dbReference type="AlphaFoldDB" id="A0AAV0Z221"/>
<evidence type="ECO:0000256" key="6">
    <source>
        <dbReference type="ARBA" id="ARBA00023136"/>
    </source>
</evidence>
<sequence length="212" mass="23776">MEKNKVSIMVSSTLLFFLFFSTCDAIWITLPGSSGHKCVSDEIQHNVVVLADYAVLPVDQSYHPTISVKVSSPYGNTLHHNENATIGKFAFTSQESGNYLACFWVAHNPAGADVNMNLDWKIGVAAKDWDSVARKDKIEGLELELRKLEGSVEAIHENLIYLKGREAEMRTVSETTNSRVAWFSLMSLGIGIAVSILQLWHLKRYFQKKKLI</sequence>
<keyword evidence="5 8" id="KW-1133">Transmembrane helix</keyword>
<feature type="chain" id="PRO_5043897646" description="GOLD domain-containing protein" evidence="9">
    <location>
        <begin position="26"/>
        <end position="212"/>
    </location>
</feature>
<feature type="domain" description="GOLD" evidence="10">
    <location>
        <begin position="36"/>
        <end position="147"/>
    </location>
</feature>
<evidence type="ECO:0000256" key="5">
    <source>
        <dbReference type="ARBA" id="ARBA00022989"/>
    </source>
</evidence>
<keyword evidence="4 9" id="KW-0732">Signal</keyword>
<dbReference type="PANTHER" id="PTHR22811">
    <property type="entry name" value="TRANSMEMBRANE EMP24 DOMAIN-CONTAINING PROTEIN"/>
    <property type="match status" value="1"/>
</dbReference>
<evidence type="ECO:0000256" key="8">
    <source>
        <dbReference type="SAM" id="Phobius"/>
    </source>
</evidence>
<keyword evidence="12" id="KW-1185">Reference proteome</keyword>
<evidence type="ECO:0000259" key="10">
    <source>
        <dbReference type="PROSITE" id="PS50866"/>
    </source>
</evidence>
<reference evidence="11 12" key="1">
    <citation type="submission" date="2023-01" db="EMBL/GenBank/DDBJ databases">
        <authorList>
            <person name="Kreplak J."/>
        </authorList>
    </citation>
    <scope>NUCLEOTIDE SEQUENCE [LARGE SCALE GENOMIC DNA]</scope>
</reference>
<keyword evidence="6 8" id="KW-0472">Membrane</keyword>
<dbReference type="InterPro" id="IPR009038">
    <property type="entry name" value="GOLD_dom"/>
</dbReference>
<accession>A0AAV0Z221</accession>
<protein>
    <recommendedName>
        <fullName evidence="10">GOLD domain-containing protein</fullName>
    </recommendedName>
</protein>
<feature type="signal peptide" evidence="9">
    <location>
        <begin position="1"/>
        <end position="25"/>
    </location>
</feature>
<evidence type="ECO:0000256" key="4">
    <source>
        <dbReference type="ARBA" id="ARBA00022729"/>
    </source>
</evidence>
<evidence type="ECO:0000313" key="11">
    <source>
        <dbReference type="EMBL" id="CAI8591514.1"/>
    </source>
</evidence>
<gene>
    <name evidence="11" type="ORF">VFH_I491280</name>
</gene>
<organism evidence="11 12">
    <name type="scientific">Vicia faba</name>
    <name type="common">Broad bean</name>
    <name type="synonym">Faba vulgaris</name>
    <dbReference type="NCBI Taxonomy" id="3906"/>
    <lineage>
        <taxon>Eukaryota</taxon>
        <taxon>Viridiplantae</taxon>
        <taxon>Streptophyta</taxon>
        <taxon>Embryophyta</taxon>
        <taxon>Tracheophyta</taxon>
        <taxon>Spermatophyta</taxon>
        <taxon>Magnoliopsida</taxon>
        <taxon>eudicotyledons</taxon>
        <taxon>Gunneridae</taxon>
        <taxon>Pentapetalae</taxon>
        <taxon>rosids</taxon>
        <taxon>fabids</taxon>
        <taxon>Fabales</taxon>
        <taxon>Fabaceae</taxon>
        <taxon>Papilionoideae</taxon>
        <taxon>50 kb inversion clade</taxon>
        <taxon>NPAAA clade</taxon>
        <taxon>Hologalegina</taxon>
        <taxon>IRL clade</taxon>
        <taxon>Fabeae</taxon>
        <taxon>Vicia</taxon>
    </lineage>
</organism>
<dbReference type="SMART" id="SM01190">
    <property type="entry name" value="EMP24_GP25L"/>
    <property type="match status" value="1"/>
</dbReference>
<comment type="subcellular location">
    <subcellularLocation>
        <location evidence="1 7">Membrane</location>
        <topology evidence="1 7">Single-pass type I membrane protein</topology>
    </subcellularLocation>
</comment>
<dbReference type="PROSITE" id="PS50866">
    <property type="entry name" value="GOLD"/>
    <property type="match status" value="1"/>
</dbReference>
<proteinExistence type="inferred from homology"/>
<evidence type="ECO:0000256" key="3">
    <source>
        <dbReference type="ARBA" id="ARBA00022692"/>
    </source>
</evidence>
<evidence type="ECO:0000313" key="12">
    <source>
        <dbReference type="Proteomes" id="UP001157006"/>
    </source>
</evidence>
<dbReference type="GO" id="GO:0016020">
    <property type="term" value="C:membrane"/>
    <property type="evidence" value="ECO:0007669"/>
    <property type="project" value="UniProtKB-SubCell"/>
</dbReference>
<dbReference type="InterPro" id="IPR015720">
    <property type="entry name" value="Emp24-like"/>
</dbReference>
<dbReference type="Pfam" id="PF01105">
    <property type="entry name" value="EMP24_GP25L"/>
    <property type="match status" value="1"/>
</dbReference>
<evidence type="ECO:0000256" key="9">
    <source>
        <dbReference type="SAM" id="SignalP"/>
    </source>
</evidence>
<dbReference type="EMBL" id="OX451736">
    <property type="protein sequence ID" value="CAI8591514.1"/>
    <property type="molecule type" value="Genomic_DNA"/>
</dbReference>
<feature type="transmembrane region" description="Helical" evidence="8">
    <location>
        <begin position="180"/>
        <end position="200"/>
    </location>
</feature>
<evidence type="ECO:0000256" key="2">
    <source>
        <dbReference type="ARBA" id="ARBA00007104"/>
    </source>
</evidence>
<evidence type="ECO:0000256" key="7">
    <source>
        <dbReference type="RuleBase" id="RU003827"/>
    </source>
</evidence>